<keyword evidence="3" id="KW-1185">Reference proteome</keyword>
<dbReference type="EMBL" id="JASCZI010002937">
    <property type="protein sequence ID" value="MED6116542.1"/>
    <property type="molecule type" value="Genomic_DNA"/>
</dbReference>
<evidence type="ECO:0000313" key="2">
    <source>
        <dbReference type="EMBL" id="MED6116542.1"/>
    </source>
</evidence>
<evidence type="ECO:0000313" key="3">
    <source>
        <dbReference type="Proteomes" id="UP001341840"/>
    </source>
</evidence>
<protein>
    <submittedName>
        <fullName evidence="2">Uncharacterized protein</fullName>
    </submittedName>
</protein>
<organism evidence="2 3">
    <name type="scientific">Stylosanthes scabra</name>
    <dbReference type="NCBI Taxonomy" id="79078"/>
    <lineage>
        <taxon>Eukaryota</taxon>
        <taxon>Viridiplantae</taxon>
        <taxon>Streptophyta</taxon>
        <taxon>Embryophyta</taxon>
        <taxon>Tracheophyta</taxon>
        <taxon>Spermatophyta</taxon>
        <taxon>Magnoliopsida</taxon>
        <taxon>eudicotyledons</taxon>
        <taxon>Gunneridae</taxon>
        <taxon>Pentapetalae</taxon>
        <taxon>rosids</taxon>
        <taxon>fabids</taxon>
        <taxon>Fabales</taxon>
        <taxon>Fabaceae</taxon>
        <taxon>Papilionoideae</taxon>
        <taxon>50 kb inversion clade</taxon>
        <taxon>dalbergioids sensu lato</taxon>
        <taxon>Dalbergieae</taxon>
        <taxon>Pterocarpus clade</taxon>
        <taxon>Stylosanthes</taxon>
    </lineage>
</organism>
<name>A0ABU6QY39_9FABA</name>
<gene>
    <name evidence="2" type="ORF">PIB30_101245</name>
</gene>
<sequence length="135" mass="14224">METPYDYDYEMSKIVNDRGRLIGLRGSTNDGHPVLVLDRSDLALITDWDPDGSSRRGRGRGRGPHPPMPGEFDDGQQGFFAAMANMANTIQEGIAAANAAHAAAAIAAGGGGGPAGDRPMTLASFLKINPPTFRV</sequence>
<proteinExistence type="predicted"/>
<accession>A0ABU6QY39</accession>
<feature type="region of interest" description="Disordered" evidence="1">
    <location>
        <begin position="47"/>
        <end position="73"/>
    </location>
</feature>
<evidence type="ECO:0000256" key="1">
    <source>
        <dbReference type="SAM" id="MobiDB-lite"/>
    </source>
</evidence>
<comment type="caution">
    <text evidence="2">The sequence shown here is derived from an EMBL/GenBank/DDBJ whole genome shotgun (WGS) entry which is preliminary data.</text>
</comment>
<reference evidence="2 3" key="1">
    <citation type="journal article" date="2023" name="Plants (Basel)">
        <title>Bridging the Gap: Combining Genomics and Transcriptomics Approaches to Understand Stylosanthes scabra, an Orphan Legume from the Brazilian Caatinga.</title>
        <authorList>
            <person name="Ferreira-Neto J.R.C."/>
            <person name="da Silva M.D."/>
            <person name="Binneck E."/>
            <person name="de Melo N.F."/>
            <person name="da Silva R.H."/>
            <person name="de Melo A.L.T.M."/>
            <person name="Pandolfi V."/>
            <person name="Bustamante F.O."/>
            <person name="Brasileiro-Vidal A.C."/>
            <person name="Benko-Iseppon A.M."/>
        </authorList>
    </citation>
    <scope>NUCLEOTIDE SEQUENCE [LARGE SCALE GENOMIC DNA]</scope>
    <source>
        <tissue evidence="2">Leaves</tissue>
    </source>
</reference>
<dbReference type="Proteomes" id="UP001341840">
    <property type="component" value="Unassembled WGS sequence"/>
</dbReference>